<keyword evidence="3" id="KW-1185">Reference proteome</keyword>
<proteinExistence type="predicted"/>
<organism evidence="2 3">
    <name type="scientific">Mycena pura</name>
    <dbReference type="NCBI Taxonomy" id="153505"/>
    <lineage>
        <taxon>Eukaryota</taxon>
        <taxon>Fungi</taxon>
        <taxon>Dikarya</taxon>
        <taxon>Basidiomycota</taxon>
        <taxon>Agaricomycotina</taxon>
        <taxon>Agaricomycetes</taxon>
        <taxon>Agaricomycetidae</taxon>
        <taxon>Agaricales</taxon>
        <taxon>Marasmiineae</taxon>
        <taxon>Mycenaceae</taxon>
        <taxon>Mycena</taxon>
    </lineage>
</organism>
<accession>A0AAD6UQM0</accession>
<gene>
    <name evidence="2" type="ORF">GGX14DRAFT_406264</name>
</gene>
<name>A0AAD6UQM0_9AGAR</name>
<dbReference type="Proteomes" id="UP001219525">
    <property type="component" value="Unassembled WGS sequence"/>
</dbReference>
<comment type="caution">
    <text evidence="2">The sequence shown here is derived from an EMBL/GenBank/DDBJ whole genome shotgun (WGS) entry which is preliminary data.</text>
</comment>
<evidence type="ECO:0000313" key="2">
    <source>
        <dbReference type="EMBL" id="KAJ7192596.1"/>
    </source>
</evidence>
<dbReference type="AlphaFoldDB" id="A0AAD6UQM0"/>
<dbReference type="EMBL" id="JARJCW010000118">
    <property type="protein sequence ID" value="KAJ7192596.1"/>
    <property type="molecule type" value="Genomic_DNA"/>
</dbReference>
<reference evidence="2" key="1">
    <citation type="submission" date="2023-03" db="EMBL/GenBank/DDBJ databases">
        <title>Massive genome expansion in bonnet fungi (Mycena s.s.) driven by repeated elements and novel gene families across ecological guilds.</title>
        <authorList>
            <consortium name="Lawrence Berkeley National Laboratory"/>
            <person name="Harder C.B."/>
            <person name="Miyauchi S."/>
            <person name="Viragh M."/>
            <person name="Kuo A."/>
            <person name="Thoen E."/>
            <person name="Andreopoulos B."/>
            <person name="Lu D."/>
            <person name="Skrede I."/>
            <person name="Drula E."/>
            <person name="Henrissat B."/>
            <person name="Morin E."/>
            <person name="Kohler A."/>
            <person name="Barry K."/>
            <person name="LaButti K."/>
            <person name="Morin E."/>
            <person name="Salamov A."/>
            <person name="Lipzen A."/>
            <person name="Mereny Z."/>
            <person name="Hegedus B."/>
            <person name="Baldrian P."/>
            <person name="Stursova M."/>
            <person name="Weitz H."/>
            <person name="Taylor A."/>
            <person name="Grigoriev I.V."/>
            <person name="Nagy L.G."/>
            <person name="Martin F."/>
            <person name="Kauserud H."/>
        </authorList>
    </citation>
    <scope>NUCLEOTIDE SEQUENCE</scope>
    <source>
        <strain evidence="2">9144</strain>
    </source>
</reference>
<evidence type="ECO:0000313" key="3">
    <source>
        <dbReference type="Proteomes" id="UP001219525"/>
    </source>
</evidence>
<feature type="region of interest" description="Disordered" evidence="1">
    <location>
        <begin position="78"/>
        <end position="108"/>
    </location>
</feature>
<sequence length="108" mass="11729">MKMSKPFLPLGMALNGALGRAGRPKPAVGDTVKVTLENLKGSSGVFTGRHAYAYAPEGAMHVRVHAGQWCTRDGQAEELMSETTGGHQARSEQRNSQWSHQRGIARQE</sequence>
<evidence type="ECO:0000256" key="1">
    <source>
        <dbReference type="SAM" id="MobiDB-lite"/>
    </source>
</evidence>
<protein>
    <submittedName>
        <fullName evidence="2">Uncharacterized protein</fullName>
    </submittedName>
</protein>